<sequence>MQRILLLPTILYLAEVIYGVPVIVTPIIVAVDCSIGIDWYKGLLPLPRQEHNESMEGVACNYLVHCKIDPEKNKTTGVLHYCPDANSTKPFFNIHTCECFEEDDFCADNDIPANNKNCITKYNQTDNEESCQNFEPNSKTYYIDHFPNLRDPKKFWQCKPLNMTHTTAESFNCSDNNNDRIIWDQNSCQCENIKDEALRNATIKLNSHPANRFKCAHQHGGVSTDVCKDDTGRFYLGKVANRGLDQSLFLECIEDDNIYGTSTPIENYCDPDQLFDILTCNCTDADGFDPSENFNPEHHKRCATPIAIEDEESCRDENGIYHIGVIPHQKTCSKFWNCGVNRIPTVQSCPDDLVFNVKSTFCGCDHPQLNSCEENLKVENKFLCATNTTSF</sequence>
<gene>
    <name evidence="2" type="ORF">AFUS01_LOCUS733</name>
</gene>
<dbReference type="AlphaFoldDB" id="A0A8J2JBM6"/>
<proteinExistence type="predicted"/>
<dbReference type="SMART" id="SM00494">
    <property type="entry name" value="ChtBD2"/>
    <property type="match status" value="2"/>
</dbReference>
<dbReference type="PROSITE" id="PS50940">
    <property type="entry name" value="CHIT_BIND_II"/>
    <property type="match status" value="1"/>
</dbReference>
<evidence type="ECO:0000259" key="1">
    <source>
        <dbReference type="PROSITE" id="PS50940"/>
    </source>
</evidence>
<keyword evidence="3" id="KW-1185">Reference proteome</keyword>
<evidence type="ECO:0000313" key="2">
    <source>
        <dbReference type="EMBL" id="CAG7650652.1"/>
    </source>
</evidence>
<dbReference type="GO" id="GO:0005576">
    <property type="term" value="C:extracellular region"/>
    <property type="evidence" value="ECO:0007669"/>
    <property type="project" value="InterPro"/>
</dbReference>
<dbReference type="OrthoDB" id="6020543at2759"/>
<organism evidence="2 3">
    <name type="scientific">Allacma fusca</name>
    <dbReference type="NCBI Taxonomy" id="39272"/>
    <lineage>
        <taxon>Eukaryota</taxon>
        <taxon>Metazoa</taxon>
        <taxon>Ecdysozoa</taxon>
        <taxon>Arthropoda</taxon>
        <taxon>Hexapoda</taxon>
        <taxon>Collembola</taxon>
        <taxon>Symphypleona</taxon>
        <taxon>Sminthuridae</taxon>
        <taxon>Allacma</taxon>
    </lineage>
</organism>
<dbReference type="Pfam" id="PF01607">
    <property type="entry name" value="CBM_14"/>
    <property type="match status" value="1"/>
</dbReference>
<reference evidence="2" key="1">
    <citation type="submission" date="2021-06" db="EMBL/GenBank/DDBJ databases">
        <authorList>
            <person name="Hodson N. C."/>
            <person name="Mongue J. A."/>
            <person name="Jaron S. K."/>
        </authorList>
    </citation>
    <scope>NUCLEOTIDE SEQUENCE</scope>
</reference>
<dbReference type="GO" id="GO:0008061">
    <property type="term" value="F:chitin binding"/>
    <property type="evidence" value="ECO:0007669"/>
    <property type="project" value="InterPro"/>
</dbReference>
<evidence type="ECO:0000313" key="3">
    <source>
        <dbReference type="Proteomes" id="UP000708208"/>
    </source>
</evidence>
<protein>
    <recommendedName>
        <fullName evidence="1">Chitin-binding type-2 domain-containing protein</fullName>
    </recommendedName>
</protein>
<comment type="caution">
    <text evidence="2">The sequence shown here is derived from an EMBL/GenBank/DDBJ whole genome shotgun (WGS) entry which is preliminary data.</text>
</comment>
<accession>A0A8J2JBM6</accession>
<dbReference type="Proteomes" id="UP000708208">
    <property type="component" value="Unassembled WGS sequence"/>
</dbReference>
<dbReference type="InterPro" id="IPR002557">
    <property type="entry name" value="Chitin-bd_dom"/>
</dbReference>
<feature type="domain" description="Chitin-binding type-2" evidence="1">
    <location>
        <begin position="311"/>
        <end position="374"/>
    </location>
</feature>
<name>A0A8J2JBM6_9HEXA</name>
<dbReference type="EMBL" id="CAJVCH010003879">
    <property type="protein sequence ID" value="CAG7650652.1"/>
    <property type="molecule type" value="Genomic_DNA"/>
</dbReference>